<organism evidence="3 4">
    <name type="scientific">Novosphingobium album</name>
    <name type="common">ex Liu et al. 2023</name>
    <dbReference type="NCBI Taxonomy" id="3031130"/>
    <lineage>
        <taxon>Bacteria</taxon>
        <taxon>Pseudomonadati</taxon>
        <taxon>Pseudomonadota</taxon>
        <taxon>Alphaproteobacteria</taxon>
        <taxon>Sphingomonadales</taxon>
        <taxon>Sphingomonadaceae</taxon>
        <taxon>Novosphingobium</taxon>
    </lineage>
</organism>
<evidence type="ECO:0000256" key="1">
    <source>
        <dbReference type="ARBA" id="ARBA00009617"/>
    </source>
</evidence>
<dbReference type="PANTHER" id="PTHR11328">
    <property type="entry name" value="MAJOR FACILITATOR SUPERFAMILY DOMAIN-CONTAINING PROTEIN"/>
    <property type="match status" value="1"/>
</dbReference>
<evidence type="ECO:0000313" key="3">
    <source>
        <dbReference type="EMBL" id="MDE8650701.1"/>
    </source>
</evidence>
<comment type="similarity">
    <text evidence="1">Belongs to the sodium:galactoside symporter (TC 2.A.2) family.</text>
</comment>
<evidence type="ECO:0000313" key="4">
    <source>
        <dbReference type="Proteomes" id="UP001216253"/>
    </source>
</evidence>
<comment type="caution">
    <text evidence="3">The sequence shown here is derived from an EMBL/GenBank/DDBJ whole genome shotgun (WGS) entry which is preliminary data.</text>
</comment>
<evidence type="ECO:0000256" key="2">
    <source>
        <dbReference type="SAM" id="Phobius"/>
    </source>
</evidence>
<name>A0ABT5WKZ6_9SPHN</name>
<proteinExistence type="inferred from homology"/>
<feature type="transmembrane region" description="Helical" evidence="2">
    <location>
        <begin position="37"/>
        <end position="58"/>
    </location>
</feature>
<dbReference type="PANTHER" id="PTHR11328:SF24">
    <property type="entry name" value="MAJOR FACILITATOR SUPERFAMILY (MFS) PROFILE DOMAIN-CONTAINING PROTEIN"/>
    <property type="match status" value="1"/>
</dbReference>
<gene>
    <name evidence="3" type="ORF">PYV00_03080</name>
</gene>
<dbReference type="EMBL" id="JARESE010000009">
    <property type="protein sequence ID" value="MDE8650701.1"/>
    <property type="molecule type" value="Genomic_DNA"/>
</dbReference>
<sequence length="424" mass="44133">MAYGFAHLGKSLFWYASELLFAYFLTELAGLSIHHMGIVLATGFLVSAAVDLIVGRWLERRLTTAASASRIQLVGAVLCSASLIAVFVGAWMPVELRFGYALAAGIAFRLGYAAYDIPQNALMALATADAHGRLRVASTRIWFSGMATLIVAAAIGPLIASRDQPEAVVFLVGLTVLFATVAIGSAWLLAQLLHGQEPALPEAGAALARGHPSVDFWLLLLVMVATSVFTPVFGKLEPYFATYTLRSAWWGGVVIILTAAGIVAGQPIWLHLCARVSGGVVMLFNALLQIAALTAFWLIGSAFPAASAAAAFLFGLGNGGVGMVQWAAFSETVARLGPGRMGLSYGLFAAVGKLSLAVGSLLLAAALTRIDFRGPDGTDLVFLMAAIPGTGALCCGLVGIGLFVVESAGRRLASPMRGGFSGPS</sequence>
<feature type="transmembrane region" description="Helical" evidence="2">
    <location>
        <begin position="141"/>
        <end position="161"/>
    </location>
</feature>
<keyword evidence="2" id="KW-0472">Membrane</keyword>
<keyword evidence="4" id="KW-1185">Reference proteome</keyword>
<feature type="transmembrane region" description="Helical" evidence="2">
    <location>
        <begin position="12"/>
        <end position="31"/>
    </location>
</feature>
<dbReference type="SUPFAM" id="SSF103473">
    <property type="entry name" value="MFS general substrate transporter"/>
    <property type="match status" value="1"/>
</dbReference>
<reference evidence="3 4" key="1">
    <citation type="submission" date="2023-03" db="EMBL/GenBank/DDBJ databases">
        <title>NovoSphingobium album sp. nov. isolated from polycyclic aromatic hydrocarbons- and heavy-metal polluted soil.</title>
        <authorList>
            <person name="Liu Z."/>
            <person name="Wang K."/>
        </authorList>
    </citation>
    <scope>NUCLEOTIDE SEQUENCE [LARGE SCALE GENOMIC DNA]</scope>
    <source>
        <strain evidence="3 4">H3SJ31-1</strain>
    </source>
</reference>
<feature type="transmembrane region" description="Helical" evidence="2">
    <location>
        <begin position="380"/>
        <end position="405"/>
    </location>
</feature>
<accession>A0ABT5WKZ6</accession>
<feature type="transmembrane region" description="Helical" evidence="2">
    <location>
        <begin position="279"/>
        <end position="299"/>
    </location>
</feature>
<dbReference type="Pfam" id="PF13347">
    <property type="entry name" value="MFS_2"/>
    <property type="match status" value="1"/>
</dbReference>
<protein>
    <submittedName>
        <fullName evidence="3">MFS transporter</fullName>
    </submittedName>
</protein>
<feature type="transmembrane region" description="Helical" evidence="2">
    <location>
        <begin position="167"/>
        <end position="190"/>
    </location>
</feature>
<dbReference type="InterPro" id="IPR039672">
    <property type="entry name" value="MFS_2"/>
</dbReference>
<feature type="transmembrane region" description="Helical" evidence="2">
    <location>
        <begin position="70"/>
        <end position="92"/>
    </location>
</feature>
<keyword evidence="2" id="KW-0812">Transmembrane</keyword>
<feature type="transmembrane region" description="Helical" evidence="2">
    <location>
        <begin position="345"/>
        <end position="368"/>
    </location>
</feature>
<feature type="transmembrane region" description="Helical" evidence="2">
    <location>
        <begin position="216"/>
        <end position="236"/>
    </location>
</feature>
<feature type="transmembrane region" description="Helical" evidence="2">
    <location>
        <begin position="248"/>
        <end position="272"/>
    </location>
</feature>
<keyword evidence="2" id="KW-1133">Transmembrane helix</keyword>
<dbReference type="InterPro" id="IPR036259">
    <property type="entry name" value="MFS_trans_sf"/>
</dbReference>
<dbReference type="Gene3D" id="1.20.1250.20">
    <property type="entry name" value="MFS general substrate transporter like domains"/>
    <property type="match status" value="2"/>
</dbReference>
<feature type="transmembrane region" description="Helical" evidence="2">
    <location>
        <begin position="305"/>
        <end position="324"/>
    </location>
</feature>
<dbReference type="Proteomes" id="UP001216253">
    <property type="component" value="Unassembled WGS sequence"/>
</dbReference>